<dbReference type="GO" id="GO:0030488">
    <property type="term" value="P:tRNA methylation"/>
    <property type="evidence" value="ECO:0007669"/>
    <property type="project" value="TreeGrafter"/>
</dbReference>
<evidence type="ECO:0000256" key="11">
    <source>
        <dbReference type="ARBA" id="ARBA00025588"/>
    </source>
</evidence>
<evidence type="ECO:0000313" key="18">
    <source>
        <dbReference type="EMBL" id="KAE9966596.1"/>
    </source>
</evidence>
<comment type="catalytic activity">
    <reaction evidence="1">
        <text>7-[(3S)-3-amino-3-carboxypropyl]wyosine(37) in tRNA(Phe) + S-adenosyl-L-methionine = 7-[(3S)-(3-amino-3-methoxycarbonyl)propyl]wyosine(37) in tRNA(Phe) + S-adenosyl-L-homocysteine</text>
        <dbReference type="Rhea" id="RHEA:36903"/>
        <dbReference type="Rhea" id="RHEA-COMP:10379"/>
        <dbReference type="Rhea" id="RHEA-COMP:11844"/>
        <dbReference type="ChEBI" id="CHEBI:57856"/>
        <dbReference type="ChEBI" id="CHEBI:59789"/>
        <dbReference type="ChEBI" id="CHEBI:73543"/>
        <dbReference type="ChEBI" id="CHEBI:74275"/>
        <dbReference type="EC" id="2.1.1.290"/>
    </reaction>
</comment>
<dbReference type="Gene3D" id="3.40.50.150">
    <property type="entry name" value="Vaccinia Virus protein VP39"/>
    <property type="match status" value="1"/>
</dbReference>
<feature type="compositionally biased region" description="Polar residues" evidence="16">
    <location>
        <begin position="727"/>
        <end position="736"/>
    </location>
</feature>
<feature type="region of interest" description="Disordered" evidence="16">
    <location>
        <begin position="710"/>
        <end position="736"/>
    </location>
</feature>
<dbReference type="PANTHER" id="PTHR46529:SF1">
    <property type="entry name" value="TRNA WYBUTOSINE-SYNTHESIZING PROTEIN 4"/>
    <property type="match status" value="1"/>
</dbReference>
<dbReference type="InterPro" id="IPR041667">
    <property type="entry name" value="Cupin_8"/>
</dbReference>
<comment type="caution">
    <text evidence="18">The sequence shown here is derived from an EMBL/GenBank/DDBJ whole genome shotgun (WGS) entry which is preliminary data.</text>
</comment>
<organism evidence="18 19">
    <name type="scientific">Venturia inaequalis</name>
    <name type="common">Apple scab fungus</name>
    <dbReference type="NCBI Taxonomy" id="5025"/>
    <lineage>
        <taxon>Eukaryota</taxon>
        <taxon>Fungi</taxon>
        <taxon>Dikarya</taxon>
        <taxon>Ascomycota</taxon>
        <taxon>Pezizomycotina</taxon>
        <taxon>Dothideomycetes</taxon>
        <taxon>Pleosporomycetidae</taxon>
        <taxon>Venturiales</taxon>
        <taxon>Venturiaceae</taxon>
        <taxon>Venturia</taxon>
    </lineage>
</organism>
<evidence type="ECO:0000256" key="8">
    <source>
        <dbReference type="ARBA" id="ARBA00022679"/>
    </source>
</evidence>
<evidence type="ECO:0000259" key="17">
    <source>
        <dbReference type="PROSITE" id="PS51184"/>
    </source>
</evidence>
<dbReference type="InterPro" id="IPR015915">
    <property type="entry name" value="Kelch-typ_b-propeller"/>
</dbReference>
<dbReference type="PROSITE" id="PS51184">
    <property type="entry name" value="JMJC"/>
    <property type="match status" value="1"/>
</dbReference>
<evidence type="ECO:0000256" key="4">
    <source>
        <dbReference type="ARBA" id="ARBA00012155"/>
    </source>
</evidence>
<dbReference type="EC" id="2.1.1.290" evidence="5"/>
<keyword evidence="19" id="KW-1185">Reference proteome</keyword>
<accession>A0A8H3YR86</accession>
<evidence type="ECO:0000256" key="15">
    <source>
        <dbReference type="ARBA" id="ARBA00049250"/>
    </source>
</evidence>
<dbReference type="Gene3D" id="2.60.120.650">
    <property type="entry name" value="Cupin"/>
    <property type="match status" value="1"/>
</dbReference>
<evidence type="ECO:0000256" key="6">
    <source>
        <dbReference type="ARBA" id="ARBA00018045"/>
    </source>
</evidence>
<dbReference type="FunFam" id="2.60.120.650:FF:000043">
    <property type="entry name" value="tRNA wybutosine-synthesizing protein 4"/>
    <property type="match status" value="1"/>
</dbReference>
<keyword evidence="7" id="KW-0489">Methyltransferase</keyword>
<dbReference type="InterPro" id="IPR003347">
    <property type="entry name" value="JmjC_dom"/>
</dbReference>
<evidence type="ECO:0000256" key="3">
    <source>
        <dbReference type="ARBA" id="ARBA00010703"/>
    </source>
</evidence>
<dbReference type="EMBL" id="WNWR01000976">
    <property type="protein sequence ID" value="KAE9966596.1"/>
    <property type="molecule type" value="Genomic_DNA"/>
</dbReference>
<evidence type="ECO:0000256" key="12">
    <source>
        <dbReference type="ARBA" id="ARBA00029750"/>
    </source>
</evidence>
<dbReference type="InterPro" id="IPR007213">
    <property type="entry name" value="Ppm1/Ppm2/Tcmp"/>
</dbReference>
<sequence>MVLGFGDQQRQRHAIADSATHTIVQRVLVTLRRAQSSLGPDARLLTMSKKAPSGAGATSVPKKKEKQDEAIIGTNDYSIVSKRSVEKLYLQNEPQFFRPFIEKPKRRAPLINRGYWLRMQAIEHVVKTFLNEPSSKDKIIINLGCGYEPLPFRMLWKYKSLCRNVKFIDVDFPQLMRRKVSTIRKHAMYTDLIEGFKEEDTLSSSILIEHERYSAIGCDLGDVAEMRNLFLRLQLKNHAVMFLAEVSMVYMEPVEATALIRLCGELTDARFCMLEQHLPAGLDHPFAKTMIDHFNKQTPLRALASFSTIDSQQSRFQECGWPVIGIRNLWDLWQDEMFLDDISKSRLDDIEPFDEWEELALFAGHYFLLSATTSMASNFIPLVTSSIPSPLERRLADFKILAIGNSKSQGQRRFGAIIDIDQESFAHHGGVVSTKIQTGLDLYSKTGRLVDPVAPPEHLMCHSITTLHDGSALFAGGRKSPASPSAACYIRADGKWTKTHDMKPARYRHCSVAVTIDSKASVLVFGGKSRDGSALALWQLYDRELGWRELECDVNIEAFGAAMVATSKTSGVLIGGMSSSGTLISQFVEWRLVQRVDGKVKLECEQIQDSRPGIWIGPNGVLEADEEIMLITGDGAVQRFSAIQELVNAGIARPMLTGHSAKVVDDEVIIVGGGGVCFSFGAFWNEKHFVLRSNEHVAGPPWQMVSPKPLSAEVKQKLPDSHGQNGGPNLQQPLQTPSSTFQHAQRISRVALSSPEDFQAVVTTARPVLIEQLNLGPCLQLWTPNYLKEKAGPDRPVIIHASKEPNLSFLNKNFTYETQPFSQFIDAAMDGEFVYLRALSSENPSKLPAALCRDFPTISGDFSLPDMLKMAREKEHSSVLRISGGTTMWLHYDVMANILCQIRGSKRVILFPPSDISHLDFAHGETTSGLNVFTTAKEKLENTHPVETILREGEVLFIPACWAHATAPAIRGVGSVAVNVFFRSFEEGMYAAGRDVYGNRDLGVYQNGRRDVAKIMEKIETEAGQGKWERANAIARILKDEGFRREVILGGREIGEGSRVGEKEVLRILRSVEGLPKDVGRFYLDRLAGEIGDFAKSYVADVV</sequence>
<dbReference type="GO" id="GO:0008175">
    <property type="term" value="F:tRNA methyltransferase activity"/>
    <property type="evidence" value="ECO:0007669"/>
    <property type="project" value="TreeGrafter"/>
</dbReference>
<evidence type="ECO:0000313" key="19">
    <source>
        <dbReference type="Proteomes" id="UP000490939"/>
    </source>
</evidence>
<evidence type="ECO:0000256" key="2">
    <source>
        <dbReference type="ARBA" id="ARBA00004797"/>
    </source>
</evidence>
<dbReference type="Proteomes" id="UP000490939">
    <property type="component" value="Unassembled WGS sequence"/>
</dbReference>
<dbReference type="EC" id="2.3.1.231" evidence="4"/>
<dbReference type="InterPro" id="IPR011043">
    <property type="entry name" value="Gal_Oxase/kelch_b-propeller"/>
</dbReference>
<dbReference type="SUPFAM" id="SSF53335">
    <property type="entry name" value="S-adenosyl-L-methionine-dependent methyltransferases"/>
    <property type="match status" value="1"/>
</dbReference>
<evidence type="ECO:0000256" key="10">
    <source>
        <dbReference type="ARBA" id="ARBA00022694"/>
    </source>
</evidence>
<gene>
    <name evidence="18" type="ORF">EG327_011779</name>
</gene>
<dbReference type="Pfam" id="PF13621">
    <property type="entry name" value="Cupin_8"/>
    <property type="match status" value="1"/>
</dbReference>
<dbReference type="GO" id="GO:0031591">
    <property type="term" value="P:wybutosine biosynthetic process"/>
    <property type="evidence" value="ECO:0007669"/>
    <property type="project" value="TreeGrafter"/>
</dbReference>
<evidence type="ECO:0000256" key="5">
    <source>
        <dbReference type="ARBA" id="ARBA00012779"/>
    </source>
</evidence>
<evidence type="ECO:0000256" key="9">
    <source>
        <dbReference type="ARBA" id="ARBA00022691"/>
    </source>
</evidence>
<evidence type="ECO:0000256" key="16">
    <source>
        <dbReference type="SAM" id="MobiDB-lite"/>
    </source>
</evidence>
<dbReference type="InterPro" id="IPR029063">
    <property type="entry name" value="SAM-dependent_MTases_sf"/>
</dbReference>
<reference evidence="18 19" key="1">
    <citation type="submission" date="2019-07" db="EMBL/GenBank/DDBJ databases">
        <title>Venturia inaequalis Genome Resource.</title>
        <authorList>
            <person name="Lichtner F.J."/>
        </authorList>
    </citation>
    <scope>NUCLEOTIDE SEQUENCE [LARGE SCALE GENOMIC DNA]</scope>
    <source>
        <strain evidence="18 19">DMI_063113</strain>
    </source>
</reference>
<dbReference type="SUPFAM" id="SSF50965">
    <property type="entry name" value="Galactose oxidase, central domain"/>
    <property type="match status" value="1"/>
</dbReference>
<feature type="domain" description="JmjC" evidence="17">
    <location>
        <begin position="836"/>
        <end position="999"/>
    </location>
</feature>
<proteinExistence type="inferred from homology"/>
<evidence type="ECO:0000256" key="7">
    <source>
        <dbReference type="ARBA" id="ARBA00022603"/>
    </source>
</evidence>
<comment type="function">
    <text evidence="11">Probable S-adenosyl-L-methionine-dependent methyltransferase that acts as a component of the wybutosine biosynthesis pathway. Wybutosine is a hyper modified guanosine with a tricyclic base found at the 3'-position adjacent to the anticodon of eukaryotic phenylalanine tRNA. May methylate the carboxyl group of leucine residues to form alpha-leucine ester residues.</text>
</comment>
<evidence type="ECO:0000256" key="13">
    <source>
        <dbReference type="ARBA" id="ARBA00030231"/>
    </source>
</evidence>
<keyword evidence="9" id="KW-0949">S-adenosyl-L-methionine</keyword>
<dbReference type="UniPathway" id="UPA00375"/>
<evidence type="ECO:0000256" key="14">
    <source>
        <dbReference type="ARBA" id="ARBA00030847"/>
    </source>
</evidence>
<dbReference type="PANTHER" id="PTHR46529">
    <property type="entry name" value="TRNA WYBUTOSINE-SYNTHESIZING PROTEIN 4"/>
    <property type="match status" value="1"/>
</dbReference>
<protein>
    <recommendedName>
        <fullName evidence="6">tRNA wybutosine-synthesizing protein 4</fullName>
        <ecNumber evidence="5">2.1.1.290</ecNumber>
        <ecNumber evidence="4">2.3.1.231</ecNumber>
    </recommendedName>
    <alternativeName>
        <fullName evidence="13">Leucine carboxyl methyltransferase 2</fullName>
    </alternativeName>
    <alternativeName>
        <fullName evidence="14">tRNA(Phe) (7-(3-amino-3-(methoxycarbonyl)propyl)wyosine(37)-N)-methoxycarbonyltransferase</fullName>
    </alternativeName>
    <alternativeName>
        <fullName evidence="12">tRNA(Phe) (7-(3-amino-3-carboxypropyl)wyosine(37)-O)-methyltransferase</fullName>
    </alternativeName>
</protein>
<comment type="catalytic activity">
    <reaction evidence="15">
        <text>7-[(3S)-(3-amino-3-methoxycarbonyl)propyl]wyosine(37) in tRNA(Phe) + S-adenosyl-L-methionine + CO2 = wybutosine(37) in tRNA(Phe) + S-adenosyl-L-homocysteine + 2 H(+)</text>
        <dbReference type="Rhea" id="RHEA:37119"/>
        <dbReference type="Rhea" id="RHEA-COMP:11844"/>
        <dbReference type="Rhea" id="RHEA-COMP:11847"/>
        <dbReference type="ChEBI" id="CHEBI:15378"/>
        <dbReference type="ChEBI" id="CHEBI:16526"/>
        <dbReference type="ChEBI" id="CHEBI:57856"/>
        <dbReference type="ChEBI" id="CHEBI:59789"/>
        <dbReference type="ChEBI" id="CHEBI:73544"/>
        <dbReference type="ChEBI" id="CHEBI:74275"/>
        <dbReference type="EC" id="2.3.1.231"/>
    </reaction>
</comment>
<dbReference type="AlphaFoldDB" id="A0A8H3YR86"/>
<feature type="region of interest" description="Disordered" evidence="16">
    <location>
        <begin position="43"/>
        <end position="67"/>
    </location>
</feature>
<dbReference type="SUPFAM" id="SSF51197">
    <property type="entry name" value="Clavaminate synthase-like"/>
    <property type="match status" value="1"/>
</dbReference>
<keyword evidence="10" id="KW-0819">tRNA processing</keyword>
<name>A0A8H3YR86_VENIN</name>
<dbReference type="Pfam" id="PF13418">
    <property type="entry name" value="Beta-prop_TYW4"/>
    <property type="match status" value="1"/>
</dbReference>
<comment type="similarity">
    <text evidence="3">Belongs to the methyltransferase superfamily. LCMT family.</text>
</comment>
<keyword evidence="8" id="KW-0808">Transferase</keyword>
<dbReference type="Gene3D" id="2.120.10.80">
    <property type="entry name" value="Kelch-type beta propeller"/>
    <property type="match status" value="1"/>
</dbReference>
<dbReference type="Pfam" id="PF04072">
    <property type="entry name" value="LCM"/>
    <property type="match status" value="1"/>
</dbReference>
<comment type="pathway">
    <text evidence="2">tRNA modification; wybutosine-tRNA(Phe) biosynthesis.</text>
</comment>
<evidence type="ECO:0000256" key="1">
    <source>
        <dbReference type="ARBA" id="ARBA00001806"/>
    </source>
</evidence>